<dbReference type="RefSeq" id="XP_040633675.1">
    <property type="nucleotide sequence ID" value="XM_040780509.1"/>
</dbReference>
<organism evidence="1 2">
    <name type="scientific">Aspergillus ruber (strain CBS 135680)</name>
    <dbReference type="NCBI Taxonomy" id="1388766"/>
    <lineage>
        <taxon>Eukaryota</taxon>
        <taxon>Fungi</taxon>
        <taxon>Dikarya</taxon>
        <taxon>Ascomycota</taxon>
        <taxon>Pezizomycotina</taxon>
        <taxon>Eurotiomycetes</taxon>
        <taxon>Eurotiomycetidae</taxon>
        <taxon>Eurotiales</taxon>
        <taxon>Aspergillaceae</taxon>
        <taxon>Aspergillus</taxon>
        <taxon>Aspergillus subgen. Aspergillus</taxon>
    </lineage>
</organism>
<sequence length="108" mass="11964">MVKHGDTYEKLQPRDHEVPSTSHVNMIGVIVCTTEDTQNTTNYLGSHVTATPVETIMIEKRWHTTFHNDLKRRTTVALVGIGTVHAGDIYCIQSIQVCTGLPAMKTTA</sequence>
<dbReference type="AlphaFoldDB" id="A0A017S1F2"/>
<gene>
    <name evidence="1" type="ORF">EURHEDRAFT_407253</name>
</gene>
<protein>
    <submittedName>
        <fullName evidence="1">Uncharacterized protein</fullName>
    </submittedName>
</protein>
<reference evidence="2" key="1">
    <citation type="journal article" date="2014" name="Nat. Commun.">
        <title>Genomic adaptations of the halophilic Dead Sea filamentous fungus Eurotium rubrum.</title>
        <authorList>
            <person name="Kis-Papo T."/>
            <person name="Weig A.R."/>
            <person name="Riley R."/>
            <person name="Persoh D."/>
            <person name="Salamov A."/>
            <person name="Sun H."/>
            <person name="Lipzen A."/>
            <person name="Wasser S.P."/>
            <person name="Rambold G."/>
            <person name="Grigoriev I.V."/>
            <person name="Nevo E."/>
        </authorList>
    </citation>
    <scope>NUCLEOTIDE SEQUENCE [LARGE SCALE GENOMIC DNA]</scope>
    <source>
        <strain evidence="2">CBS 135680</strain>
    </source>
</reference>
<evidence type="ECO:0000313" key="1">
    <source>
        <dbReference type="EMBL" id="EYE89985.1"/>
    </source>
</evidence>
<keyword evidence="2" id="KW-1185">Reference proteome</keyword>
<dbReference type="Proteomes" id="UP000019804">
    <property type="component" value="Unassembled WGS sequence"/>
</dbReference>
<dbReference type="HOGENOM" id="CLU_2196393_0_0_1"/>
<evidence type="ECO:0000313" key="2">
    <source>
        <dbReference type="Proteomes" id="UP000019804"/>
    </source>
</evidence>
<name>A0A017S1F2_ASPRC</name>
<dbReference type="EMBL" id="KK088483">
    <property type="protein sequence ID" value="EYE89985.1"/>
    <property type="molecule type" value="Genomic_DNA"/>
</dbReference>
<accession>A0A017S1F2</accession>
<dbReference type="GeneID" id="63695633"/>
<proteinExistence type="predicted"/>